<protein>
    <recommendedName>
        <fullName evidence="4">Lipoprotein</fullName>
    </recommendedName>
</protein>
<accession>K2KI23</accession>
<feature type="chain" id="PRO_5003862942" description="Lipoprotein" evidence="1">
    <location>
        <begin position="33"/>
        <end position="161"/>
    </location>
</feature>
<gene>
    <name evidence="2" type="ORF">A10D4_00725</name>
</gene>
<dbReference type="Proteomes" id="UP000014115">
    <property type="component" value="Unassembled WGS sequence"/>
</dbReference>
<keyword evidence="1" id="KW-0732">Signal</keyword>
<dbReference type="EMBL" id="AMRG01000001">
    <property type="protein sequence ID" value="EKE87573.1"/>
    <property type="molecule type" value="Genomic_DNA"/>
</dbReference>
<sequence>MSIGSALRRCRALCKLLLLGAASLTLALSLSACVQVSGPASRAKAEPLPKVSSIALQARPSTLAVPSAISQRLPQRLAAALYQPQRFSQGDGVILSYRVVVLDESVLAVEVVYLDDDEKRLAQSTFAARLAAQDSASLAQAIDEVSEAIATFSVRLFLPRQ</sequence>
<dbReference type="RefSeq" id="WP_008487081.1">
    <property type="nucleotide sequence ID" value="NZ_AMRG01000001.1"/>
</dbReference>
<comment type="caution">
    <text evidence="2">The sequence shown here is derived from an EMBL/GenBank/DDBJ whole genome shotgun (WGS) entry which is preliminary data.</text>
</comment>
<name>K2KI23_9GAMM</name>
<reference evidence="2 3" key="1">
    <citation type="journal article" date="2012" name="J. Bacteriol.">
        <title>Genome Sequence of Idiomarina xiamenensis Type Strain 10-D-4.</title>
        <authorList>
            <person name="Lai Q."/>
            <person name="Wang L."/>
            <person name="Wang W."/>
            <person name="Shao Z."/>
        </authorList>
    </citation>
    <scope>NUCLEOTIDE SEQUENCE [LARGE SCALE GENOMIC DNA]</scope>
    <source>
        <strain evidence="2 3">10-D-4</strain>
    </source>
</reference>
<organism evidence="2 3">
    <name type="scientific">Idiomarina xiamenensis 10-D-4</name>
    <dbReference type="NCBI Taxonomy" id="740709"/>
    <lineage>
        <taxon>Bacteria</taxon>
        <taxon>Pseudomonadati</taxon>
        <taxon>Pseudomonadota</taxon>
        <taxon>Gammaproteobacteria</taxon>
        <taxon>Alteromonadales</taxon>
        <taxon>Idiomarinaceae</taxon>
        <taxon>Idiomarina</taxon>
    </lineage>
</organism>
<evidence type="ECO:0008006" key="4">
    <source>
        <dbReference type="Google" id="ProtNLM"/>
    </source>
</evidence>
<dbReference type="AlphaFoldDB" id="K2KI23"/>
<evidence type="ECO:0000313" key="3">
    <source>
        <dbReference type="Proteomes" id="UP000014115"/>
    </source>
</evidence>
<feature type="signal peptide" evidence="1">
    <location>
        <begin position="1"/>
        <end position="32"/>
    </location>
</feature>
<dbReference type="STRING" id="740709.A10D4_00725"/>
<evidence type="ECO:0000313" key="2">
    <source>
        <dbReference type="EMBL" id="EKE87573.1"/>
    </source>
</evidence>
<proteinExistence type="predicted"/>
<keyword evidence="3" id="KW-1185">Reference proteome</keyword>
<dbReference type="PATRIC" id="fig|740709.3.peg.145"/>
<evidence type="ECO:0000256" key="1">
    <source>
        <dbReference type="SAM" id="SignalP"/>
    </source>
</evidence>